<dbReference type="AlphaFoldDB" id="A0A0A1TVT4"/>
<dbReference type="VEuPathDB" id="AmoebaDB:EIN_172490"/>
<dbReference type="OrthoDB" id="27405at2759"/>
<dbReference type="InterPro" id="IPR003166">
    <property type="entry name" value="TFIIE_bsu_DNA-bd"/>
</dbReference>
<sequence>MNATSIQTHQSNILEYLKKNRNEFTSRQILEILSIDLQKGGELFNRLIKMEQIEYNETKETFKYKPKCNARNFKELQERIHTNGLKGVSSKFLNDAYPGVEEDLKQLQTHPSDFDMICLKEDKGKDVFFFSDPTKKVLGGGAELDGDIVSKWKQLTGSKDDDFDKTIRNSNLIRYHFSAQNTSKRSKKDL</sequence>
<dbReference type="Pfam" id="PF02186">
    <property type="entry name" value="TFIIE_beta"/>
    <property type="match status" value="1"/>
</dbReference>
<dbReference type="OMA" id="QERIHTN"/>
<evidence type="ECO:0000313" key="3">
    <source>
        <dbReference type="Proteomes" id="UP000014680"/>
    </source>
</evidence>
<dbReference type="EMBL" id="KB207112">
    <property type="protein sequence ID" value="ELP84614.1"/>
    <property type="molecule type" value="Genomic_DNA"/>
</dbReference>
<name>A0A0A1TVT4_ENTIV</name>
<feature type="domain" description="TFIIE beta" evidence="1">
    <location>
        <begin position="1"/>
        <end position="71"/>
    </location>
</feature>
<organism evidence="2 3">
    <name type="scientific">Entamoeba invadens IP1</name>
    <dbReference type="NCBI Taxonomy" id="370355"/>
    <lineage>
        <taxon>Eukaryota</taxon>
        <taxon>Amoebozoa</taxon>
        <taxon>Evosea</taxon>
        <taxon>Archamoebae</taxon>
        <taxon>Mastigamoebida</taxon>
        <taxon>Entamoebidae</taxon>
        <taxon>Entamoeba</taxon>
    </lineage>
</organism>
<dbReference type="GO" id="GO:0001097">
    <property type="term" value="F:TFIIH-class transcription factor complex binding"/>
    <property type="evidence" value="ECO:0007669"/>
    <property type="project" value="TreeGrafter"/>
</dbReference>
<dbReference type="PANTHER" id="PTHR12716">
    <property type="entry name" value="TRANSCRIPTION INITIATION FACTOR IIE, BETA SUBUNIT"/>
    <property type="match status" value="1"/>
</dbReference>
<keyword evidence="3" id="KW-1185">Reference proteome</keyword>
<dbReference type="PANTHER" id="PTHR12716:SF8">
    <property type="entry name" value="TRANSCRIPTION INITIATION FACTOR IIE SUBUNIT BETA"/>
    <property type="match status" value="1"/>
</dbReference>
<protein>
    <recommendedName>
        <fullName evidence="1">TFIIE beta domain-containing protein</fullName>
    </recommendedName>
</protein>
<dbReference type="InterPro" id="IPR016656">
    <property type="entry name" value="TFIIE-bsu"/>
</dbReference>
<evidence type="ECO:0000259" key="1">
    <source>
        <dbReference type="PROSITE" id="PS51351"/>
    </source>
</evidence>
<dbReference type="RefSeq" id="XP_004183960.1">
    <property type="nucleotide sequence ID" value="XM_004183912.1"/>
</dbReference>
<dbReference type="PROSITE" id="PS51351">
    <property type="entry name" value="TFIIE_BETA_C"/>
    <property type="match status" value="1"/>
</dbReference>
<reference evidence="2 3" key="1">
    <citation type="submission" date="2012-10" db="EMBL/GenBank/DDBJ databases">
        <authorList>
            <person name="Zafar N."/>
            <person name="Inman J."/>
            <person name="Hall N."/>
            <person name="Lorenzi H."/>
            <person name="Caler E."/>
        </authorList>
    </citation>
    <scope>NUCLEOTIDE SEQUENCE [LARGE SCALE GENOMIC DNA]</scope>
    <source>
        <strain evidence="2 3">IP1</strain>
    </source>
</reference>
<dbReference type="Proteomes" id="UP000014680">
    <property type="component" value="Unassembled WGS sequence"/>
</dbReference>
<gene>
    <name evidence="2" type="ORF">EIN_172490</name>
</gene>
<dbReference type="GO" id="GO:0005673">
    <property type="term" value="C:transcription factor TFIIE complex"/>
    <property type="evidence" value="ECO:0007669"/>
    <property type="project" value="InterPro"/>
</dbReference>
<dbReference type="KEGG" id="eiv:EIN_172490"/>
<evidence type="ECO:0000313" key="2">
    <source>
        <dbReference type="EMBL" id="ELP84614.1"/>
    </source>
</evidence>
<proteinExistence type="predicted"/>
<accession>A0A0A1TVT4</accession>
<dbReference type="GeneID" id="14883683"/>
<dbReference type="GO" id="GO:0006367">
    <property type="term" value="P:transcription initiation at RNA polymerase II promoter"/>
    <property type="evidence" value="ECO:0007669"/>
    <property type="project" value="InterPro"/>
</dbReference>